<dbReference type="RefSeq" id="WP_311191796.1">
    <property type="nucleotide sequence ID" value="NZ_CP115541.1"/>
</dbReference>
<protein>
    <submittedName>
        <fullName evidence="1">Uncharacterized protein</fullName>
    </submittedName>
</protein>
<evidence type="ECO:0000313" key="1">
    <source>
        <dbReference type="EMBL" id="WNH52604.1"/>
    </source>
</evidence>
<keyword evidence="2" id="KW-1185">Reference proteome</keyword>
<proteinExistence type="predicted"/>
<accession>A0ABY9YQX8</accession>
<dbReference type="EMBL" id="CP115541">
    <property type="protein sequence ID" value="WNH52604.1"/>
    <property type="molecule type" value="Genomic_DNA"/>
</dbReference>
<evidence type="ECO:0000313" key="2">
    <source>
        <dbReference type="Proteomes" id="UP001302072"/>
    </source>
</evidence>
<reference evidence="1 2" key="1">
    <citation type="submission" date="2022-12" db="EMBL/GenBank/DDBJ databases">
        <title>Two new species, Stenotrophomonas aracearum and Stenotrophomonas oahuensis, isolated from Anthurium (Araceae family) in Hawaii.</title>
        <authorList>
            <person name="Chunag S.C."/>
            <person name="Dobhal S."/>
            <person name="Alvarez A."/>
            <person name="Arif M."/>
        </authorList>
    </citation>
    <scope>NUCLEOTIDE SEQUENCE [LARGE SCALE GENOMIC DNA]</scope>
    <source>
        <strain evidence="1 2">A5586</strain>
    </source>
</reference>
<gene>
    <name evidence="1" type="ORF">PDM29_20160</name>
</gene>
<sequence>MYFEIQCPDNDTVWLPDATTLCPACGCKTSRDHWNPDFVLKKTRYDLGVTYDGFYIASERFKAVAETLPGRQTFVPLPPRAHYRRQYYLMELLDEVRIDVARAGPQFGPLCGRCGQHRYIVGAVASFSQDMRADTGLVRSDLQFADGKEKFYALLVGAEAADVLARARLDGLWLEVVE</sequence>
<organism evidence="1 2">
    <name type="scientific">Stenotrophomonas oahuensis</name>
    <dbReference type="NCBI Taxonomy" id="3003271"/>
    <lineage>
        <taxon>Bacteria</taxon>
        <taxon>Pseudomonadati</taxon>
        <taxon>Pseudomonadota</taxon>
        <taxon>Gammaproteobacteria</taxon>
        <taxon>Lysobacterales</taxon>
        <taxon>Lysobacteraceae</taxon>
        <taxon>Stenotrophomonas</taxon>
    </lineage>
</organism>
<dbReference type="Proteomes" id="UP001302072">
    <property type="component" value="Chromosome"/>
</dbReference>
<name>A0ABY9YQX8_9GAMM</name>